<organism evidence="1">
    <name type="scientific">freshwater metagenome</name>
    <dbReference type="NCBI Taxonomy" id="449393"/>
    <lineage>
        <taxon>unclassified sequences</taxon>
        <taxon>metagenomes</taxon>
        <taxon>ecological metagenomes</taxon>
    </lineage>
</organism>
<dbReference type="InterPro" id="IPR002220">
    <property type="entry name" value="DapA-like"/>
</dbReference>
<reference evidence="1" key="1">
    <citation type="submission" date="2020-05" db="EMBL/GenBank/DDBJ databases">
        <authorList>
            <person name="Chiriac C."/>
            <person name="Salcher M."/>
            <person name="Ghai R."/>
            <person name="Kavagutti S V."/>
        </authorList>
    </citation>
    <scope>NUCLEOTIDE SEQUENCE</scope>
</reference>
<name>A0A6J5Z5E0_9ZZZZ</name>
<dbReference type="PANTHER" id="PTHR42849">
    <property type="entry name" value="N-ACETYLNEURAMINATE LYASE"/>
    <property type="match status" value="1"/>
</dbReference>
<dbReference type="SUPFAM" id="SSF51569">
    <property type="entry name" value="Aldolase"/>
    <property type="match status" value="1"/>
</dbReference>
<dbReference type="AlphaFoldDB" id="A0A6J5Z5E0"/>
<dbReference type="Pfam" id="PF00701">
    <property type="entry name" value="DHDPS"/>
    <property type="match status" value="1"/>
</dbReference>
<dbReference type="GO" id="GO:0019262">
    <property type="term" value="P:N-acetylneuraminate catabolic process"/>
    <property type="evidence" value="ECO:0007669"/>
    <property type="project" value="TreeGrafter"/>
</dbReference>
<protein>
    <submittedName>
        <fullName evidence="1">Unannotated protein</fullName>
    </submittedName>
</protein>
<accession>A0A6J5Z5E0</accession>
<dbReference type="InterPro" id="IPR013785">
    <property type="entry name" value="Aldolase_TIM"/>
</dbReference>
<dbReference type="PIRSF" id="PIRSF001365">
    <property type="entry name" value="DHDPS"/>
    <property type="match status" value="1"/>
</dbReference>
<dbReference type="EMBL" id="CAESAB010000018">
    <property type="protein sequence ID" value="CAB4336736.1"/>
    <property type="molecule type" value="Genomic_DNA"/>
</dbReference>
<dbReference type="PANTHER" id="PTHR42849:SF1">
    <property type="entry name" value="N-ACETYLNEURAMINATE LYASE"/>
    <property type="match status" value="1"/>
</dbReference>
<evidence type="ECO:0000313" key="1">
    <source>
        <dbReference type="EMBL" id="CAB4336736.1"/>
    </source>
</evidence>
<dbReference type="GO" id="GO:0005829">
    <property type="term" value="C:cytosol"/>
    <property type="evidence" value="ECO:0007669"/>
    <property type="project" value="TreeGrafter"/>
</dbReference>
<proteinExistence type="predicted"/>
<dbReference type="GO" id="GO:0008747">
    <property type="term" value="F:N-acetylneuraminate lyase activity"/>
    <property type="evidence" value="ECO:0007669"/>
    <property type="project" value="TreeGrafter"/>
</dbReference>
<dbReference type="SMART" id="SM01130">
    <property type="entry name" value="DHDPS"/>
    <property type="match status" value="1"/>
</dbReference>
<dbReference type="CDD" id="cd00408">
    <property type="entry name" value="DHDPS-like"/>
    <property type="match status" value="1"/>
</dbReference>
<sequence length="302" mass="33402">MSEFTEIKGVVPVLSTPLDSDRKLDAKTLRREIEWVGEHGVKSVASGMVSEILRMNLRERKELTESICASAADFKMNSIVSCGQETPELTIDLVLHAQDSGADAVMINPPIASKLSDDDIFNYFSAVFEKTVIPIVVQDASGYVGYSINVSVLARLFNQYSERIYFKPEAVPIGQRLSDLRDATGGKARIFEGTGGAHLVDSFTRGVVGTMPGADISWALVKLWDSLVAGDWNRVNLINGAVANMVNLMPTLDTYIAIEKHLLQKQNVFKNTYKIEPVSFTFDSETQAEAERIFNYLIEVAR</sequence>
<dbReference type="Gene3D" id="3.20.20.70">
    <property type="entry name" value="Aldolase class I"/>
    <property type="match status" value="1"/>
</dbReference>
<gene>
    <name evidence="1" type="ORF">UFOPK3820_00628</name>
</gene>